<evidence type="ECO:0000313" key="2">
    <source>
        <dbReference type="EMBL" id="NMF56608.1"/>
    </source>
</evidence>
<keyword evidence="3" id="KW-1185">Reference proteome</keyword>
<keyword evidence="1" id="KW-1133">Transmembrane helix</keyword>
<protein>
    <recommendedName>
        <fullName evidence="4">DUF1254 domain-containing protein</fullName>
    </recommendedName>
</protein>
<evidence type="ECO:0000256" key="1">
    <source>
        <dbReference type="SAM" id="Phobius"/>
    </source>
</evidence>
<sequence length="162" mass="18376">MKQVHEKGLIASNKFLVAAIGALSIGAVFMLMTISSPKSPEISNLDSSLCPTMTEIRNSTSLQFHPVKIVAEPWRGEHNVYAIFALPLQYQEIYYRSALVVKGTDTHWYATITDGKKYGVTVPENSFLMVGFFRTRLALWYWLTGKFSDLQQPCNWTLHLFP</sequence>
<keyword evidence="1" id="KW-0472">Membrane</keyword>
<dbReference type="RefSeq" id="WP_169361736.1">
    <property type="nucleotide sequence ID" value="NZ_JAAVJL010000001.1"/>
</dbReference>
<evidence type="ECO:0000313" key="3">
    <source>
        <dbReference type="Proteomes" id="UP000738376"/>
    </source>
</evidence>
<gene>
    <name evidence="2" type="ORF">HC246_00825</name>
</gene>
<comment type="caution">
    <text evidence="2">The sequence shown here is derived from an EMBL/GenBank/DDBJ whole genome shotgun (WGS) entry which is preliminary data.</text>
</comment>
<accession>A0ABX1LMT2</accession>
<feature type="transmembrane region" description="Helical" evidence="1">
    <location>
        <begin position="15"/>
        <end position="34"/>
    </location>
</feature>
<name>A0ABX1LMT2_9CYAN</name>
<dbReference type="EMBL" id="JAAVJL010000001">
    <property type="protein sequence ID" value="NMF56608.1"/>
    <property type="molecule type" value="Genomic_DNA"/>
</dbReference>
<reference evidence="2 3" key="1">
    <citation type="submission" date="2020-03" db="EMBL/GenBank/DDBJ databases">
        <title>Draft Genome Sequence of 2-Methylisoborneol Producing Pseudanabaena yagii Strain GIHE-NHR1 Isolated from North Han River in South Korea.</title>
        <authorList>
            <person name="Jeong J."/>
        </authorList>
    </citation>
    <scope>NUCLEOTIDE SEQUENCE [LARGE SCALE GENOMIC DNA]</scope>
    <source>
        <strain evidence="2 3">GIHE-NHR1</strain>
    </source>
</reference>
<proteinExistence type="predicted"/>
<dbReference type="Proteomes" id="UP000738376">
    <property type="component" value="Unassembled WGS sequence"/>
</dbReference>
<keyword evidence="1" id="KW-0812">Transmembrane</keyword>
<organism evidence="2 3">
    <name type="scientific">Pseudanabaena yagii GIHE-NHR1</name>
    <dbReference type="NCBI Taxonomy" id="2722753"/>
    <lineage>
        <taxon>Bacteria</taxon>
        <taxon>Bacillati</taxon>
        <taxon>Cyanobacteriota</taxon>
        <taxon>Cyanophyceae</taxon>
        <taxon>Pseudanabaenales</taxon>
        <taxon>Pseudanabaenaceae</taxon>
        <taxon>Pseudanabaena</taxon>
        <taxon>Pseudanabaena yagii</taxon>
    </lineage>
</organism>
<evidence type="ECO:0008006" key="4">
    <source>
        <dbReference type="Google" id="ProtNLM"/>
    </source>
</evidence>